<dbReference type="PRINTS" id="PR00081">
    <property type="entry name" value="GDHRDH"/>
</dbReference>
<name>A0ABY0CBT7_9MICO</name>
<reference evidence="3 4" key="1">
    <citation type="submission" date="2018-12" db="EMBL/GenBank/DDBJ databases">
        <authorList>
            <person name="hu s."/>
            <person name="Xu Y."/>
            <person name="Xu B."/>
            <person name="Li F."/>
        </authorList>
    </citation>
    <scope>NUCLEOTIDE SEQUENCE [LARGE SCALE GENOMIC DNA]</scope>
    <source>
        <strain evidence="3 4">KSW2-17</strain>
    </source>
</reference>
<dbReference type="PRINTS" id="PR00080">
    <property type="entry name" value="SDRFAMILY"/>
</dbReference>
<sequence length="292" mass="30545">MMRRAAKSGVSGPLCGVEHVGESCSLPVAVSSPDARQNRMMDAHAEFAGRIALVTGAGRGIGRAIAEGLAARGAHVAIVARSGDDLDRVVAGIVAAGGRATAFARDLLDDAERDSLIDDVEAECGRVDVLINNAAIVDPLGRSVDVPMDAFERALRLNVVAPAALSFRVLPGMVAAGWGRIVNVSSGVAVRNEAMIGANAYTTTKAALEAHTRNLAAEYADSGVTINVYRPGVVDTGMQEWLRSRPEDEVATGLPANFRRLHEEGALITPERSAAGLLARLSLSETGQDWSV</sequence>
<dbReference type="PANTHER" id="PTHR42879:SF2">
    <property type="entry name" value="3-OXOACYL-[ACYL-CARRIER-PROTEIN] REDUCTASE FABG"/>
    <property type="match status" value="1"/>
</dbReference>
<dbReference type="InterPro" id="IPR002347">
    <property type="entry name" value="SDR_fam"/>
</dbReference>
<accession>A0ABY0CBT7</accession>
<comment type="caution">
    <text evidence="3">The sequence shown here is derived from an EMBL/GenBank/DDBJ whole genome shotgun (WGS) entry which is preliminary data.</text>
</comment>
<comment type="similarity">
    <text evidence="1 2">Belongs to the short-chain dehydrogenases/reductases (SDR) family.</text>
</comment>
<dbReference type="CDD" id="cd05233">
    <property type="entry name" value="SDR_c"/>
    <property type="match status" value="1"/>
</dbReference>
<organism evidence="3 4">
    <name type="scientific">Labedella gwakjiensis</name>
    <dbReference type="NCBI Taxonomy" id="390269"/>
    <lineage>
        <taxon>Bacteria</taxon>
        <taxon>Bacillati</taxon>
        <taxon>Actinomycetota</taxon>
        <taxon>Actinomycetes</taxon>
        <taxon>Micrococcales</taxon>
        <taxon>Microbacteriaceae</taxon>
        <taxon>Labedella</taxon>
    </lineage>
</organism>
<dbReference type="InterPro" id="IPR036291">
    <property type="entry name" value="NAD(P)-bd_dom_sf"/>
</dbReference>
<evidence type="ECO:0000313" key="4">
    <source>
        <dbReference type="Proteomes" id="UP000268291"/>
    </source>
</evidence>
<dbReference type="Gene3D" id="3.40.50.720">
    <property type="entry name" value="NAD(P)-binding Rossmann-like Domain"/>
    <property type="match status" value="1"/>
</dbReference>
<dbReference type="EMBL" id="RZGY01000001">
    <property type="protein sequence ID" value="RUQ87121.1"/>
    <property type="molecule type" value="Genomic_DNA"/>
</dbReference>
<gene>
    <name evidence="3" type="ORF">ELQ93_09380</name>
</gene>
<dbReference type="InterPro" id="IPR050259">
    <property type="entry name" value="SDR"/>
</dbReference>
<evidence type="ECO:0000256" key="1">
    <source>
        <dbReference type="ARBA" id="ARBA00006484"/>
    </source>
</evidence>
<proteinExistence type="inferred from homology"/>
<dbReference type="Pfam" id="PF00106">
    <property type="entry name" value="adh_short"/>
    <property type="match status" value="1"/>
</dbReference>
<dbReference type="SUPFAM" id="SSF51735">
    <property type="entry name" value="NAD(P)-binding Rossmann-fold domains"/>
    <property type="match status" value="1"/>
</dbReference>
<dbReference type="Proteomes" id="UP000268291">
    <property type="component" value="Unassembled WGS sequence"/>
</dbReference>
<evidence type="ECO:0000256" key="2">
    <source>
        <dbReference type="RuleBase" id="RU000363"/>
    </source>
</evidence>
<dbReference type="PANTHER" id="PTHR42879">
    <property type="entry name" value="3-OXOACYL-(ACYL-CARRIER-PROTEIN) REDUCTASE"/>
    <property type="match status" value="1"/>
</dbReference>
<keyword evidence="4" id="KW-1185">Reference proteome</keyword>
<protein>
    <submittedName>
        <fullName evidence="3">SDR family oxidoreductase</fullName>
    </submittedName>
</protein>
<evidence type="ECO:0000313" key="3">
    <source>
        <dbReference type="EMBL" id="RUQ87121.1"/>
    </source>
</evidence>